<dbReference type="SUPFAM" id="SSF46548">
    <property type="entry name" value="alpha-helical ferredoxin"/>
    <property type="match status" value="1"/>
</dbReference>
<proteinExistence type="predicted"/>
<protein>
    <submittedName>
        <fullName evidence="2">Glutamate synthase (NADPH/NADH) small chain</fullName>
    </submittedName>
</protein>
<organism evidence="2 3">
    <name type="scientific">Rubrimonas cliftonensis</name>
    <dbReference type="NCBI Taxonomy" id="89524"/>
    <lineage>
        <taxon>Bacteria</taxon>
        <taxon>Pseudomonadati</taxon>
        <taxon>Pseudomonadota</taxon>
        <taxon>Alphaproteobacteria</taxon>
        <taxon>Rhodobacterales</taxon>
        <taxon>Paracoccaceae</taxon>
        <taxon>Rubrimonas</taxon>
    </lineage>
</organism>
<name>A0A1H3Z6X7_9RHOB</name>
<sequence>MTAPLLTPGIAAGRLPSEAITRNFADAHPRLGAHEAVVAADRCYFCHDAPCVTACPTAIDIPLFIRQIQTGLPEAAARTILSQNILGGMCARVCPTETLCEGACVREAAEGQPVEIGRLQRYATDALMAAGPQPFARAPQTGRRVAVVGAGPAGLACAHRLATHGHDVTIFEARPKPGGLNEYGIAAYKTPGGFAQAEVDWLLAIGGITVETGRALGAGLTLDELREGFDAVFLGVGLGAVNALGAEGEGLPGVRDAVEFIAELRQSDDLSALPVGRRVVVIGGGMTAVDAAAQSRLLGAEDVTIVYRRGRERMSASLWEQEQALARGVTIRCNARPLRVVGEGAARGVEFAYTEEGPDGLRDAGETFTLPADQVFKAIGQCFAPGAGMSLEMAGGKIAVDAVGRTSVAGVWAGGDCAAGGDDLTVTAVAQGRDAAESIHGALAG</sequence>
<evidence type="ECO:0000313" key="2">
    <source>
        <dbReference type="EMBL" id="SEA19288.1"/>
    </source>
</evidence>
<dbReference type="InterPro" id="IPR023753">
    <property type="entry name" value="FAD/NAD-binding_dom"/>
</dbReference>
<dbReference type="PROSITE" id="PS51379">
    <property type="entry name" value="4FE4S_FER_2"/>
    <property type="match status" value="1"/>
</dbReference>
<evidence type="ECO:0000313" key="3">
    <source>
        <dbReference type="Proteomes" id="UP000198703"/>
    </source>
</evidence>
<dbReference type="InterPro" id="IPR028261">
    <property type="entry name" value="DPD_II"/>
</dbReference>
<dbReference type="Pfam" id="PF14691">
    <property type="entry name" value="Fer4_20"/>
    <property type="match status" value="1"/>
</dbReference>
<reference evidence="2 3" key="1">
    <citation type="submission" date="2016-10" db="EMBL/GenBank/DDBJ databases">
        <authorList>
            <person name="de Groot N.N."/>
        </authorList>
    </citation>
    <scope>NUCLEOTIDE SEQUENCE [LARGE SCALE GENOMIC DNA]</scope>
    <source>
        <strain evidence="2 3">DSM 15345</strain>
    </source>
</reference>
<dbReference type="InterPro" id="IPR036188">
    <property type="entry name" value="FAD/NAD-bd_sf"/>
</dbReference>
<dbReference type="PANTHER" id="PTHR42783">
    <property type="entry name" value="GLUTAMATE SYNTHASE [NADPH] SMALL CHAIN"/>
    <property type="match status" value="1"/>
</dbReference>
<evidence type="ECO:0000259" key="1">
    <source>
        <dbReference type="PROSITE" id="PS51379"/>
    </source>
</evidence>
<dbReference type="InterPro" id="IPR009051">
    <property type="entry name" value="Helical_ferredxn"/>
</dbReference>
<dbReference type="GO" id="GO:0051536">
    <property type="term" value="F:iron-sulfur cluster binding"/>
    <property type="evidence" value="ECO:0007669"/>
    <property type="project" value="InterPro"/>
</dbReference>
<dbReference type="Gene3D" id="1.10.1060.10">
    <property type="entry name" value="Alpha-helical ferredoxin"/>
    <property type="match status" value="1"/>
</dbReference>
<dbReference type="OrthoDB" id="9803192at2"/>
<dbReference type="PRINTS" id="PR00419">
    <property type="entry name" value="ADXRDTASE"/>
</dbReference>
<gene>
    <name evidence="2" type="ORF">SAMN05444370_103413</name>
</gene>
<dbReference type="SUPFAM" id="SSF51971">
    <property type="entry name" value="Nucleotide-binding domain"/>
    <property type="match status" value="1"/>
</dbReference>
<dbReference type="Pfam" id="PF07992">
    <property type="entry name" value="Pyr_redox_2"/>
    <property type="match status" value="1"/>
</dbReference>
<keyword evidence="3" id="KW-1185">Reference proteome</keyword>
<dbReference type="AlphaFoldDB" id="A0A1H3Z6X7"/>
<dbReference type="GO" id="GO:0016491">
    <property type="term" value="F:oxidoreductase activity"/>
    <property type="evidence" value="ECO:0007669"/>
    <property type="project" value="InterPro"/>
</dbReference>
<accession>A0A1H3Z6X7</accession>
<dbReference type="RefSeq" id="WP_093251146.1">
    <property type="nucleotide sequence ID" value="NZ_FNQM01000003.1"/>
</dbReference>
<dbReference type="STRING" id="89524.SAMN05444370_103413"/>
<dbReference type="PANTHER" id="PTHR42783:SF3">
    <property type="entry name" value="GLUTAMATE SYNTHASE [NADPH] SMALL CHAIN-RELATED"/>
    <property type="match status" value="1"/>
</dbReference>
<dbReference type="EMBL" id="FNQM01000003">
    <property type="protein sequence ID" value="SEA19288.1"/>
    <property type="molecule type" value="Genomic_DNA"/>
</dbReference>
<feature type="domain" description="4Fe-4S ferredoxin-type" evidence="1">
    <location>
        <begin position="34"/>
        <end position="64"/>
    </location>
</feature>
<dbReference type="Gene3D" id="3.50.50.60">
    <property type="entry name" value="FAD/NAD(P)-binding domain"/>
    <property type="match status" value="2"/>
</dbReference>
<dbReference type="InterPro" id="IPR017896">
    <property type="entry name" value="4Fe4S_Fe-S-bd"/>
</dbReference>
<dbReference type="Proteomes" id="UP000198703">
    <property type="component" value="Unassembled WGS sequence"/>
</dbReference>